<evidence type="ECO:0008006" key="4">
    <source>
        <dbReference type="Google" id="ProtNLM"/>
    </source>
</evidence>
<organism evidence="3">
    <name type="scientific">Eutreptiella gymnastica</name>
    <dbReference type="NCBI Taxonomy" id="73025"/>
    <lineage>
        <taxon>Eukaryota</taxon>
        <taxon>Discoba</taxon>
        <taxon>Euglenozoa</taxon>
        <taxon>Euglenida</taxon>
        <taxon>Spirocuta</taxon>
        <taxon>Euglenophyceae</taxon>
        <taxon>Eutreptiales</taxon>
        <taxon>Eutreptiaceae</taxon>
        <taxon>Eutreptiella</taxon>
    </lineage>
</organism>
<protein>
    <recommendedName>
        <fullName evidence="4">Serine/threonine-protein phosphatase 2A 55 kDa regulatory subunit B</fullName>
    </recommendedName>
</protein>
<dbReference type="Gene3D" id="2.130.10.10">
    <property type="entry name" value="YVTN repeat-like/Quinoprotein amine dehydrogenase"/>
    <property type="match status" value="1"/>
</dbReference>
<dbReference type="GO" id="GO:0019888">
    <property type="term" value="F:protein phosphatase regulator activity"/>
    <property type="evidence" value="ECO:0007669"/>
    <property type="project" value="InterPro"/>
</dbReference>
<sequence length="455" mass="51445">MDWKFDCFYGQPGPNEGLEPSEGDLISAVEYDPTGQFIALGDTGGRITILERIRVGQKKEATEVRLHVRFQSHLPEFDYLKSVEIEEKINPMVWLKRINQHNMILAANDKTIKMWKIRSQPSGSGVGFRRSGGPCATQSPMQVGQHDMGFQCHSLKRTYGSVHAYHINSMSLSCDSESFLSADDLRINMWHWDRDESLNVVDIKPANMEDLTEVITSACFHPEQCSTFMYSTSKGTIKVGDLREAAVVQQCSKAFEVEEDPANKTFFSEIISSISDAKFSKDGRYILARDYVTLKIWDVNMERQPVKVLNLHDSLRSRLCDLYENDCIFDKFECTWSGDSRYCFTGSYRNHFKVTDVSFITTSGSTQPKGTKTISIPRPIPPTTYTFEASKPKIKKSNLGGLRKFGAKGVVNKADESYDKCTQADFNKKVLHLAAHPFENEMAVAAQNVLYIFSC</sequence>
<evidence type="ECO:0000256" key="2">
    <source>
        <dbReference type="ARBA" id="ARBA00022737"/>
    </source>
</evidence>
<evidence type="ECO:0000313" key="3">
    <source>
        <dbReference type="EMBL" id="CAD9020661.1"/>
    </source>
</evidence>
<dbReference type="PRINTS" id="PR00600">
    <property type="entry name" value="PP2APR55"/>
</dbReference>
<evidence type="ECO:0000256" key="1">
    <source>
        <dbReference type="ARBA" id="ARBA00022574"/>
    </source>
</evidence>
<dbReference type="EMBL" id="HBGA01085178">
    <property type="protein sequence ID" value="CAD9020661.1"/>
    <property type="molecule type" value="Transcribed_RNA"/>
</dbReference>
<dbReference type="SUPFAM" id="SSF50978">
    <property type="entry name" value="WD40 repeat-like"/>
    <property type="match status" value="1"/>
</dbReference>
<dbReference type="AlphaFoldDB" id="A0A7S1IS89"/>
<proteinExistence type="predicted"/>
<accession>A0A7S1IS89</accession>
<dbReference type="InterPro" id="IPR015943">
    <property type="entry name" value="WD40/YVTN_repeat-like_dom_sf"/>
</dbReference>
<dbReference type="GO" id="GO:0000159">
    <property type="term" value="C:protein phosphatase type 2A complex"/>
    <property type="evidence" value="ECO:0007669"/>
    <property type="project" value="InterPro"/>
</dbReference>
<keyword evidence="1" id="KW-0853">WD repeat</keyword>
<reference evidence="3" key="1">
    <citation type="submission" date="2021-01" db="EMBL/GenBank/DDBJ databases">
        <authorList>
            <person name="Corre E."/>
            <person name="Pelletier E."/>
            <person name="Niang G."/>
            <person name="Scheremetjew M."/>
            <person name="Finn R."/>
            <person name="Kale V."/>
            <person name="Holt S."/>
            <person name="Cochrane G."/>
            <person name="Meng A."/>
            <person name="Brown T."/>
            <person name="Cohen L."/>
        </authorList>
    </citation>
    <scope>NUCLEOTIDE SEQUENCE</scope>
    <source>
        <strain evidence="3">NIES-381</strain>
    </source>
</reference>
<name>A0A7S1IS89_9EUGL</name>
<keyword evidence="2" id="KW-0677">Repeat</keyword>
<dbReference type="InterPro" id="IPR036322">
    <property type="entry name" value="WD40_repeat_dom_sf"/>
</dbReference>
<dbReference type="InterPro" id="IPR000009">
    <property type="entry name" value="PP2A_PR55"/>
</dbReference>
<dbReference type="PIRSF" id="PIRSF037309">
    <property type="entry name" value="PP2A_PR55"/>
    <property type="match status" value="1"/>
</dbReference>
<gene>
    <name evidence="3" type="ORF">EGYM00392_LOCUS31776</name>
</gene>
<dbReference type="PANTHER" id="PTHR11871">
    <property type="entry name" value="PROTEIN PHOSPHATASE PP2A REGULATORY SUBUNIT B"/>
    <property type="match status" value="1"/>
</dbReference>